<reference evidence="6 7" key="1">
    <citation type="journal article" date="2008" name="Int. J. Syst. Evol. Microbiol.">
        <title>Description of Roseateles aquatilis sp. nov. and Roseateles terrae sp. nov., in the class Betaproteobacteria, and emended description of the genus Roseateles.</title>
        <authorList>
            <person name="Gomila M."/>
            <person name="Bowien B."/>
            <person name="Falsen E."/>
            <person name="Moore E.R."/>
            <person name="Lalucat J."/>
        </authorList>
    </citation>
    <scope>NUCLEOTIDE SEQUENCE [LARGE SCALE GENOMIC DNA]</scope>
    <source>
        <strain evidence="6 7">CCUG 48205</strain>
    </source>
</reference>
<dbReference type="Gene3D" id="1.10.10.10">
    <property type="entry name" value="Winged helix-like DNA-binding domain superfamily/Winged helix DNA-binding domain"/>
    <property type="match status" value="1"/>
</dbReference>
<dbReference type="Proteomes" id="UP000197468">
    <property type="component" value="Unassembled WGS sequence"/>
</dbReference>
<dbReference type="InterPro" id="IPR036388">
    <property type="entry name" value="WH-like_DNA-bd_sf"/>
</dbReference>
<accession>A0A246JF59</accession>
<dbReference type="PROSITE" id="PS50931">
    <property type="entry name" value="HTH_LYSR"/>
    <property type="match status" value="1"/>
</dbReference>
<dbReference type="GO" id="GO:0003677">
    <property type="term" value="F:DNA binding"/>
    <property type="evidence" value="ECO:0007669"/>
    <property type="project" value="UniProtKB-KW"/>
</dbReference>
<dbReference type="SUPFAM" id="SSF46785">
    <property type="entry name" value="Winged helix' DNA-binding domain"/>
    <property type="match status" value="1"/>
</dbReference>
<feature type="domain" description="HTH lysR-type" evidence="5">
    <location>
        <begin position="28"/>
        <end position="85"/>
    </location>
</feature>
<evidence type="ECO:0000259" key="5">
    <source>
        <dbReference type="PROSITE" id="PS50931"/>
    </source>
</evidence>
<evidence type="ECO:0000256" key="3">
    <source>
        <dbReference type="ARBA" id="ARBA00023125"/>
    </source>
</evidence>
<dbReference type="InterPro" id="IPR036390">
    <property type="entry name" value="WH_DNA-bd_sf"/>
</dbReference>
<evidence type="ECO:0000256" key="2">
    <source>
        <dbReference type="ARBA" id="ARBA00023015"/>
    </source>
</evidence>
<comment type="caution">
    <text evidence="6">The sequence shown here is derived from an EMBL/GenBank/DDBJ whole genome shotgun (WGS) entry which is preliminary data.</text>
</comment>
<protein>
    <submittedName>
        <fullName evidence="6">LysR family transcriptional regulator</fullName>
    </submittedName>
</protein>
<keyword evidence="7" id="KW-1185">Reference proteome</keyword>
<dbReference type="CDD" id="cd08414">
    <property type="entry name" value="PBP2_LTTR_aromatics_like"/>
    <property type="match status" value="1"/>
</dbReference>
<dbReference type="SUPFAM" id="SSF53850">
    <property type="entry name" value="Periplasmic binding protein-like II"/>
    <property type="match status" value="1"/>
</dbReference>
<dbReference type="InterPro" id="IPR005119">
    <property type="entry name" value="LysR_subst-bd"/>
</dbReference>
<keyword evidence="2" id="KW-0805">Transcription regulation</keyword>
<dbReference type="OrthoDB" id="646694at2"/>
<dbReference type="PANTHER" id="PTHR30346:SF0">
    <property type="entry name" value="HCA OPERON TRANSCRIPTIONAL ACTIVATOR HCAR"/>
    <property type="match status" value="1"/>
</dbReference>
<comment type="similarity">
    <text evidence="1">Belongs to the LysR transcriptional regulatory family.</text>
</comment>
<gene>
    <name evidence="6" type="ORF">CDN99_08705</name>
</gene>
<organism evidence="6 7">
    <name type="scientific">Roseateles aquatilis</name>
    <dbReference type="NCBI Taxonomy" id="431061"/>
    <lineage>
        <taxon>Bacteria</taxon>
        <taxon>Pseudomonadati</taxon>
        <taxon>Pseudomonadota</taxon>
        <taxon>Betaproteobacteria</taxon>
        <taxon>Burkholderiales</taxon>
        <taxon>Sphaerotilaceae</taxon>
        <taxon>Roseateles</taxon>
    </lineage>
</organism>
<dbReference type="PRINTS" id="PR00039">
    <property type="entry name" value="HTHLYSR"/>
</dbReference>
<dbReference type="GO" id="GO:0003700">
    <property type="term" value="F:DNA-binding transcription factor activity"/>
    <property type="evidence" value="ECO:0007669"/>
    <property type="project" value="InterPro"/>
</dbReference>
<sequence length="330" mass="35986">MTGIATGKHSCGSLRPEEWTPLSGGKYMNLRHLRCFIAVAEELHFGRAARRLHVEQSPLSRTIRQLEADLGVALLERTQRGVRLTPAGQVFLEEARRVLLTLEQAQTKTRAVAVGHRGTLRIALAGGVGRTRLSALLALCREEAPEVGIRLFEAPLSQVVGGLGNDLYDAAFAMAGEMEAGVVARPVWQDPLVVAIPARHPLLAHKRVPLDEVVGYPLVLCHPQVCQECSRQCERLLRLVETPPVVAEYVTTHSLMLALVAAGYGVGFSTAAHAVACRQADVIVRPLDEDSAALTTYLLHPEGAMSEPLRHFIDRAQRVGHMPLDTQRLA</sequence>
<dbReference type="AlphaFoldDB" id="A0A246JF59"/>
<evidence type="ECO:0000256" key="4">
    <source>
        <dbReference type="ARBA" id="ARBA00023163"/>
    </source>
</evidence>
<proteinExistence type="inferred from homology"/>
<dbReference type="FunFam" id="1.10.10.10:FF:000001">
    <property type="entry name" value="LysR family transcriptional regulator"/>
    <property type="match status" value="1"/>
</dbReference>
<evidence type="ECO:0000313" key="6">
    <source>
        <dbReference type="EMBL" id="OWQ91249.1"/>
    </source>
</evidence>
<dbReference type="GO" id="GO:0032993">
    <property type="term" value="C:protein-DNA complex"/>
    <property type="evidence" value="ECO:0007669"/>
    <property type="project" value="TreeGrafter"/>
</dbReference>
<dbReference type="InterPro" id="IPR000847">
    <property type="entry name" value="LysR_HTH_N"/>
</dbReference>
<dbReference type="Pfam" id="PF03466">
    <property type="entry name" value="LysR_substrate"/>
    <property type="match status" value="1"/>
</dbReference>
<dbReference type="EMBL" id="NIOF01000003">
    <property type="protein sequence ID" value="OWQ91249.1"/>
    <property type="molecule type" value="Genomic_DNA"/>
</dbReference>
<evidence type="ECO:0000256" key="1">
    <source>
        <dbReference type="ARBA" id="ARBA00009437"/>
    </source>
</evidence>
<keyword evidence="4" id="KW-0804">Transcription</keyword>
<name>A0A246JF59_9BURK</name>
<evidence type="ECO:0000313" key="7">
    <source>
        <dbReference type="Proteomes" id="UP000197468"/>
    </source>
</evidence>
<dbReference type="Gene3D" id="3.40.190.10">
    <property type="entry name" value="Periplasmic binding protein-like II"/>
    <property type="match status" value="2"/>
</dbReference>
<dbReference type="PANTHER" id="PTHR30346">
    <property type="entry name" value="TRANSCRIPTIONAL DUAL REGULATOR HCAR-RELATED"/>
    <property type="match status" value="1"/>
</dbReference>
<keyword evidence="3" id="KW-0238">DNA-binding</keyword>
<dbReference type="Pfam" id="PF00126">
    <property type="entry name" value="HTH_1"/>
    <property type="match status" value="1"/>
</dbReference>